<dbReference type="KEGG" id="ndk:I601_0216"/>
<dbReference type="PROSITE" id="PS50977">
    <property type="entry name" value="HTH_TETR_2"/>
    <property type="match status" value="1"/>
</dbReference>
<dbReference type="SUPFAM" id="SSF46689">
    <property type="entry name" value="Homeodomain-like"/>
    <property type="match status" value="1"/>
</dbReference>
<sequence length="222" mass="24007">MAGRPRSSGRSALTRAGIVAAAVGLADAEGVAALSMRSVGRSLGVEAMSLYHHVAHKEDLLDGMVDAVFAEFHAPVIGGDWREEMRRRSLSARTVLKKHPWAVGMMEARRSAGFETLRHHDAVLGCLREAGFSLALTGHAFAVLDAHLYGFLVQELSLPFDGEQDLAALGEQMLDALPEGQLPYFREFALEHALQPGYAFGDEFDVGLELVLDGLEARLRAG</sequence>
<dbReference type="Gene3D" id="1.10.357.10">
    <property type="entry name" value="Tetracycline Repressor, domain 2"/>
    <property type="match status" value="1"/>
</dbReference>
<dbReference type="InterPro" id="IPR003012">
    <property type="entry name" value="Tet_transcr_reg_TetR"/>
</dbReference>
<dbReference type="AlphaFoldDB" id="A0A1A9GG48"/>
<dbReference type="PANTHER" id="PTHR30055">
    <property type="entry name" value="HTH-TYPE TRANSCRIPTIONAL REGULATOR RUTR"/>
    <property type="match status" value="1"/>
</dbReference>
<evidence type="ECO:0000256" key="3">
    <source>
        <dbReference type="ARBA" id="ARBA00023125"/>
    </source>
</evidence>
<keyword evidence="3 5" id="KW-0238">DNA-binding</keyword>
<keyword evidence="4" id="KW-0804">Transcription</keyword>
<dbReference type="EMBL" id="CP015079">
    <property type="protein sequence ID" value="ANH36670.1"/>
    <property type="molecule type" value="Genomic_DNA"/>
</dbReference>
<evidence type="ECO:0000259" key="6">
    <source>
        <dbReference type="PROSITE" id="PS50977"/>
    </source>
</evidence>
<name>A0A1A9GG48_9ACTN</name>
<keyword evidence="2" id="KW-0805">Transcription regulation</keyword>
<evidence type="ECO:0000313" key="7">
    <source>
        <dbReference type="EMBL" id="ANH36670.1"/>
    </source>
</evidence>
<dbReference type="InterPro" id="IPR001647">
    <property type="entry name" value="HTH_TetR"/>
</dbReference>
<feature type="DNA-binding region" description="H-T-H motif" evidence="5">
    <location>
        <begin position="35"/>
        <end position="54"/>
    </location>
</feature>
<proteinExistence type="predicted"/>
<dbReference type="SUPFAM" id="SSF48498">
    <property type="entry name" value="Tetracyclin repressor-like, C-terminal domain"/>
    <property type="match status" value="1"/>
</dbReference>
<reference evidence="7 8" key="1">
    <citation type="submission" date="2016-03" db="EMBL/GenBank/DDBJ databases">
        <title>Complete genome sequence of a soil Actinobacterium, Nocardioides dokdonensis FR1436.</title>
        <authorList>
            <person name="Kwon S.-K."/>
            <person name="Kim K."/>
            <person name="Kim J.F."/>
        </authorList>
    </citation>
    <scope>NUCLEOTIDE SEQUENCE [LARGE SCALE GENOMIC DNA]</scope>
    <source>
        <strain evidence="7 8">FR1436</strain>
    </source>
</reference>
<dbReference type="GO" id="GO:0046677">
    <property type="term" value="P:response to antibiotic"/>
    <property type="evidence" value="ECO:0007669"/>
    <property type="project" value="InterPro"/>
</dbReference>
<dbReference type="Pfam" id="PF02909">
    <property type="entry name" value="TetR_C_1"/>
    <property type="match status" value="1"/>
</dbReference>
<accession>A0A1A9GG48</accession>
<dbReference type="InterPro" id="IPR009057">
    <property type="entry name" value="Homeodomain-like_sf"/>
</dbReference>
<dbReference type="GO" id="GO:0003700">
    <property type="term" value="F:DNA-binding transcription factor activity"/>
    <property type="evidence" value="ECO:0007669"/>
    <property type="project" value="TreeGrafter"/>
</dbReference>
<dbReference type="PRINTS" id="PR00400">
    <property type="entry name" value="TETREPRESSOR"/>
</dbReference>
<dbReference type="InterPro" id="IPR004111">
    <property type="entry name" value="Repressor_TetR_C"/>
</dbReference>
<dbReference type="PATRIC" id="fig|1300347.3.peg.218"/>
<evidence type="ECO:0000256" key="4">
    <source>
        <dbReference type="ARBA" id="ARBA00023163"/>
    </source>
</evidence>
<keyword evidence="8" id="KW-1185">Reference proteome</keyword>
<dbReference type="GO" id="GO:0000976">
    <property type="term" value="F:transcription cis-regulatory region binding"/>
    <property type="evidence" value="ECO:0007669"/>
    <property type="project" value="TreeGrafter"/>
</dbReference>
<dbReference type="STRING" id="1300347.I601_0216"/>
<keyword evidence="1" id="KW-0678">Repressor</keyword>
<dbReference type="Pfam" id="PF00440">
    <property type="entry name" value="TetR_N"/>
    <property type="match status" value="1"/>
</dbReference>
<protein>
    <submittedName>
        <fullName evidence="7">Tetracycline repressor protein class B from transposon Tn10</fullName>
    </submittedName>
</protein>
<dbReference type="InterPro" id="IPR036271">
    <property type="entry name" value="Tet_transcr_reg_TetR-rel_C_sf"/>
</dbReference>
<dbReference type="OrthoDB" id="329481at2"/>
<evidence type="ECO:0000313" key="8">
    <source>
        <dbReference type="Proteomes" id="UP000077868"/>
    </source>
</evidence>
<dbReference type="Proteomes" id="UP000077868">
    <property type="component" value="Chromosome"/>
</dbReference>
<organism evidence="7 8">
    <name type="scientific">Nocardioides dokdonensis FR1436</name>
    <dbReference type="NCBI Taxonomy" id="1300347"/>
    <lineage>
        <taxon>Bacteria</taxon>
        <taxon>Bacillati</taxon>
        <taxon>Actinomycetota</taxon>
        <taxon>Actinomycetes</taxon>
        <taxon>Propionibacteriales</taxon>
        <taxon>Nocardioidaceae</taxon>
        <taxon>Nocardioides</taxon>
    </lineage>
</organism>
<dbReference type="InterPro" id="IPR050109">
    <property type="entry name" value="HTH-type_TetR-like_transc_reg"/>
</dbReference>
<evidence type="ECO:0000256" key="2">
    <source>
        <dbReference type="ARBA" id="ARBA00023015"/>
    </source>
</evidence>
<evidence type="ECO:0000256" key="1">
    <source>
        <dbReference type="ARBA" id="ARBA00022491"/>
    </source>
</evidence>
<feature type="domain" description="HTH tetR-type" evidence="6">
    <location>
        <begin position="12"/>
        <end position="72"/>
    </location>
</feature>
<gene>
    <name evidence="7" type="primary">tetR_1</name>
    <name evidence="7" type="ORF">I601_0216</name>
</gene>
<evidence type="ECO:0000256" key="5">
    <source>
        <dbReference type="PROSITE-ProRule" id="PRU00335"/>
    </source>
</evidence>
<dbReference type="GO" id="GO:0045892">
    <property type="term" value="P:negative regulation of DNA-templated transcription"/>
    <property type="evidence" value="ECO:0007669"/>
    <property type="project" value="InterPro"/>
</dbReference>
<dbReference type="Gene3D" id="1.10.10.60">
    <property type="entry name" value="Homeodomain-like"/>
    <property type="match status" value="1"/>
</dbReference>
<dbReference type="PANTHER" id="PTHR30055:SF151">
    <property type="entry name" value="TRANSCRIPTIONAL REGULATORY PROTEIN"/>
    <property type="match status" value="1"/>
</dbReference>